<gene>
    <name evidence="1" type="ORF">PS1_0210</name>
</gene>
<dbReference type="EMBL" id="MN032614">
    <property type="protein sequence ID" value="QDJ96721.1"/>
    <property type="molecule type" value="Genomic_DNA"/>
</dbReference>
<name>A0A514TUM5_9CAUD</name>
<protein>
    <submittedName>
        <fullName evidence="1">Uncharacterized protein</fullName>
    </submittedName>
</protein>
<keyword evidence="2" id="KW-1185">Reference proteome</keyword>
<organism evidence="1 2">
    <name type="scientific">Aeromonas phage PS1</name>
    <dbReference type="NCBI Taxonomy" id="2591406"/>
    <lineage>
        <taxon>Viruses</taxon>
        <taxon>Duplodnaviria</taxon>
        <taxon>Heunggongvirae</taxon>
        <taxon>Uroviricota</taxon>
        <taxon>Caudoviricetes</taxon>
        <taxon>Chimalliviridae</taxon>
        <taxon>Ferozepurvirus</taxon>
        <taxon>Ferozepurvirus PS1</taxon>
    </lineage>
</organism>
<evidence type="ECO:0000313" key="1">
    <source>
        <dbReference type="EMBL" id="QDJ96721.1"/>
    </source>
</evidence>
<dbReference type="Proteomes" id="UP000317703">
    <property type="component" value="Segment"/>
</dbReference>
<proteinExistence type="predicted"/>
<evidence type="ECO:0000313" key="2">
    <source>
        <dbReference type="Proteomes" id="UP000317703"/>
    </source>
</evidence>
<sequence>MNVFVSDVEHFQSLLAGFESLDNDISAKDSDAVYTRTCLSLNGVSFNQYAGNEGFVQTIKDGAVKFYEMIKSWLKSVKEFFFGAAGAKQDQQVAKTVKAANELPGKVNKALAAMSPEEREEAEAKLKTHIAKLDPETVVHTVGLRKMNDIYLIDKDSLMKDIKATAEKVKAEFPDLTSDLSKINTLYQDMGKLVGKKVEADVKSLTEAATLCAKIAELRSAFKSLQAKITPALEKSNEQTKKLAESKAENEQDHRYSKKVTNYLANLSSHTANCIKSCNKTIGKIAEIFNSVSLAVLSEDQSVFDTVMAQ</sequence>
<reference evidence="1" key="1">
    <citation type="submission" date="2019-06" db="EMBL/GenBank/DDBJ databases">
        <title>Complete genome sequence of Aeromonas hydrophila bacteriophage PS1.</title>
        <authorList>
            <person name="Rai S."/>
            <person name="Tyagi A."/>
            <person name="Kumar N."/>
            <person name="Singh N."/>
        </authorList>
    </citation>
    <scope>NUCLEOTIDE SEQUENCE [LARGE SCALE GENOMIC DNA]</scope>
</reference>
<accession>A0A514TUM5</accession>